<dbReference type="HOGENOM" id="CLU_3140474_0_0_6"/>
<name>V7IVE5_SALET</name>
<evidence type="ECO:0000313" key="2">
    <source>
        <dbReference type="Proteomes" id="UP000018534"/>
    </source>
</evidence>
<evidence type="ECO:0000313" key="1">
    <source>
        <dbReference type="EMBL" id="ETA89908.1"/>
    </source>
</evidence>
<reference evidence="1 2" key="1">
    <citation type="journal article" date="2014" name="Genome Announc.">
        <title>Whole-Genome Sequencing of Salmonella enterica subsp. enterica Serovar Cubana Strains Isolated from Agricultural Sources.</title>
        <authorList>
            <person name="Benahmed F.H."/>
            <person name="Gopinath G.R."/>
            <person name="Wang H."/>
            <person name="Jean-Gilles Beaubrun J."/>
            <person name="Grim C."/>
            <person name="Cheng C.M."/>
            <person name="McClelland M."/>
            <person name="Ayers S."/>
            <person name="Abbott J."/>
            <person name="Desai P."/>
            <person name="Frye J.G."/>
            <person name="Weinstock G."/>
            <person name="Hammack T.S."/>
            <person name="Hanes D.E."/>
            <person name="Rasmussen M.A."/>
            <person name="Davidson M.K."/>
        </authorList>
    </citation>
    <scope>NUCLEOTIDE SEQUENCE [LARGE SCALE GENOMIC DNA]</scope>
    <source>
        <strain evidence="1">76814</strain>
    </source>
</reference>
<gene>
    <name evidence="1" type="ORF">A628_00091</name>
</gene>
<organism evidence="1 2">
    <name type="scientific">Salmonella enterica subsp. enterica serovar Cubana str. 76814</name>
    <dbReference type="NCBI Taxonomy" id="1192560"/>
    <lineage>
        <taxon>Bacteria</taxon>
        <taxon>Pseudomonadati</taxon>
        <taxon>Pseudomonadota</taxon>
        <taxon>Gammaproteobacteria</taxon>
        <taxon>Enterobacterales</taxon>
        <taxon>Enterobacteriaceae</taxon>
        <taxon>Salmonella</taxon>
    </lineage>
</organism>
<protein>
    <submittedName>
        <fullName evidence="1">Uncharacterized protein</fullName>
    </submittedName>
</protein>
<proteinExistence type="predicted"/>
<dbReference type="Proteomes" id="UP000018534">
    <property type="component" value="Unassembled WGS sequence"/>
</dbReference>
<sequence length="49" mass="6049">MVNIQCDGKAKHTFQITYYKIFHVRCEYLSVRYSSAYNYIKKYFFDDYS</sequence>
<comment type="caution">
    <text evidence="1">The sequence shown here is derived from an EMBL/GenBank/DDBJ whole genome shotgun (WGS) entry which is preliminary data.</text>
</comment>
<dbReference type="EMBL" id="AZGR01000003">
    <property type="protein sequence ID" value="ETA89908.1"/>
    <property type="molecule type" value="Genomic_DNA"/>
</dbReference>
<accession>V7IVE5</accession>
<dbReference type="AlphaFoldDB" id="V7IVE5"/>